<sequence>MDYETLSAEVLAASDRLVGADAGAIADEVLRLTELAEQIPDEFDRFRGKARAAKLPTLISGPPIGTSPEYERATQLVGKAMSATGTSAERIAIADQAATEIAALAAAAPDSESGTILRMNSAIARLIEKLRADS</sequence>
<dbReference type="Proteomes" id="UP000534306">
    <property type="component" value="Unassembled WGS sequence"/>
</dbReference>
<evidence type="ECO:0000313" key="3">
    <source>
        <dbReference type="Proteomes" id="UP000534306"/>
    </source>
</evidence>
<proteinExistence type="predicted"/>
<reference evidence="1 4" key="2">
    <citation type="submission" date="2020-08" db="EMBL/GenBank/DDBJ databases">
        <title>Sequencing the genomes of 1000 actinobacteria strains.</title>
        <authorList>
            <person name="Klenk H.-P."/>
        </authorList>
    </citation>
    <scope>NUCLEOTIDE SEQUENCE [LARGE SCALE GENOMIC DNA]</scope>
    <source>
        <strain evidence="1 4">DSM 15626</strain>
    </source>
</reference>
<dbReference type="Proteomes" id="UP000553957">
    <property type="component" value="Unassembled WGS sequence"/>
</dbReference>
<dbReference type="EMBL" id="JABJRC010000010">
    <property type="protein sequence ID" value="NOL45163.1"/>
    <property type="molecule type" value="Genomic_DNA"/>
</dbReference>
<name>A0A7Y4L6F0_9ACTN</name>
<dbReference type="EMBL" id="JACHKF010000001">
    <property type="protein sequence ID" value="MBB6566163.1"/>
    <property type="molecule type" value="Genomic_DNA"/>
</dbReference>
<organism evidence="2 3">
    <name type="scientific">Kribbella sandramycini</name>
    <dbReference type="NCBI Taxonomy" id="60450"/>
    <lineage>
        <taxon>Bacteria</taxon>
        <taxon>Bacillati</taxon>
        <taxon>Actinomycetota</taxon>
        <taxon>Actinomycetes</taxon>
        <taxon>Propionibacteriales</taxon>
        <taxon>Kribbellaceae</taxon>
        <taxon>Kribbella</taxon>
    </lineage>
</organism>
<evidence type="ECO:0000313" key="4">
    <source>
        <dbReference type="Proteomes" id="UP000553957"/>
    </source>
</evidence>
<evidence type="ECO:0000313" key="2">
    <source>
        <dbReference type="EMBL" id="NOL45163.1"/>
    </source>
</evidence>
<protein>
    <submittedName>
        <fullName evidence="2">Uncharacterized protein</fullName>
    </submittedName>
</protein>
<reference evidence="2 3" key="1">
    <citation type="submission" date="2020-05" db="EMBL/GenBank/DDBJ databases">
        <title>Genome sequence of Kribbella sandramycini ATCC 39419.</title>
        <authorList>
            <person name="Maclea K.S."/>
            <person name="Fair J.L."/>
        </authorList>
    </citation>
    <scope>NUCLEOTIDE SEQUENCE [LARGE SCALE GENOMIC DNA]</scope>
    <source>
        <strain evidence="2 3">ATCC 39419</strain>
    </source>
</reference>
<comment type="caution">
    <text evidence="2">The sequence shown here is derived from an EMBL/GenBank/DDBJ whole genome shotgun (WGS) entry which is preliminary data.</text>
</comment>
<dbReference type="AlphaFoldDB" id="A0A7Y4L6F0"/>
<dbReference type="RefSeq" id="WP_171678394.1">
    <property type="nucleotide sequence ID" value="NZ_BAAAGT010000001.1"/>
</dbReference>
<keyword evidence="3" id="KW-1185">Reference proteome</keyword>
<accession>A0A7Y4L6F0</accession>
<evidence type="ECO:0000313" key="1">
    <source>
        <dbReference type="EMBL" id="MBB6566163.1"/>
    </source>
</evidence>
<gene>
    <name evidence="1" type="ORF">HNR71_001800</name>
    <name evidence="2" type="ORF">HPO96_33430</name>
</gene>